<evidence type="ECO:0000256" key="1">
    <source>
        <dbReference type="ARBA" id="ARBA00022500"/>
    </source>
</evidence>
<dbReference type="PRINTS" id="PR00955">
    <property type="entry name" value="FLGMOTORFLIM"/>
</dbReference>
<sequence length="211" mass="24216">MGARKDKLKPTIEKPIDIYNYSGKDSDMPVLEILNERIRRSFQLSLSTHLRVSTNLTFTQEKYQFKDWLTENTQTNCMFIITLQSVNAPILLKFDRNFSYGVIDILTGGTGRDYRAGSDKEMTTLELSLLKDLGCKFIEDLNTSRTSVQEIKANFLKIEENPQFVGIVSPDSRIINVKYEVEYGGNTGMIEVLYPYSTLFPLKDKLFSKHT</sequence>
<dbReference type="GO" id="GO:0009425">
    <property type="term" value="C:bacterial-type flagellum basal body"/>
    <property type="evidence" value="ECO:0007669"/>
    <property type="project" value="InterPro"/>
</dbReference>
<dbReference type="InterPro" id="IPR028976">
    <property type="entry name" value="CheC-like_sf"/>
</dbReference>
<dbReference type="Gene3D" id="3.40.1550.10">
    <property type="entry name" value="CheC-like"/>
    <property type="match status" value="1"/>
</dbReference>
<dbReference type="Proteomes" id="UP000196531">
    <property type="component" value="Unassembled WGS sequence"/>
</dbReference>
<dbReference type="InterPro" id="IPR001689">
    <property type="entry name" value="Flag_FliM"/>
</dbReference>
<dbReference type="CDD" id="cd17908">
    <property type="entry name" value="FliM"/>
    <property type="match status" value="1"/>
</dbReference>
<dbReference type="AlphaFoldDB" id="A0A1Y5F256"/>
<organism evidence="2 3">
    <name type="scientific">Halobacteriovorax marinus</name>
    <dbReference type="NCBI Taxonomy" id="97084"/>
    <lineage>
        <taxon>Bacteria</taxon>
        <taxon>Pseudomonadati</taxon>
        <taxon>Bdellovibrionota</taxon>
        <taxon>Bacteriovoracia</taxon>
        <taxon>Bacteriovoracales</taxon>
        <taxon>Halobacteriovoraceae</taxon>
        <taxon>Halobacteriovorax</taxon>
    </lineage>
</organism>
<dbReference type="Pfam" id="PF02154">
    <property type="entry name" value="FliM"/>
    <property type="match status" value="1"/>
</dbReference>
<protein>
    <submittedName>
        <fullName evidence="2">Uncharacterized protein</fullName>
    </submittedName>
</protein>
<dbReference type="GO" id="GO:0071978">
    <property type="term" value="P:bacterial-type flagellum-dependent swarming motility"/>
    <property type="evidence" value="ECO:0007669"/>
    <property type="project" value="TreeGrafter"/>
</dbReference>
<dbReference type="SUPFAM" id="SSF103039">
    <property type="entry name" value="CheC-like"/>
    <property type="match status" value="1"/>
</dbReference>
<name>A0A1Y5F256_9BACT</name>
<accession>A0A1Y5F256</accession>
<evidence type="ECO:0000313" key="3">
    <source>
        <dbReference type="Proteomes" id="UP000196531"/>
    </source>
</evidence>
<reference evidence="3" key="1">
    <citation type="journal article" date="2017" name="Proc. Natl. Acad. Sci. U.S.A.">
        <title>Simulation of Deepwater Horizon oil plume reveals substrate specialization within a complex community of hydrocarbon-degraders.</title>
        <authorList>
            <person name="Hu P."/>
            <person name="Dubinsky E.A."/>
            <person name="Probst A.J."/>
            <person name="Wang J."/>
            <person name="Sieber C.M.K."/>
            <person name="Tom L.M."/>
            <person name="Gardinali P."/>
            <person name="Banfield J.F."/>
            <person name="Atlas R.M."/>
            <person name="Andersen G.L."/>
        </authorList>
    </citation>
    <scope>NUCLEOTIDE SEQUENCE [LARGE SCALE GENOMIC DNA]</scope>
</reference>
<dbReference type="GO" id="GO:0050918">
    <property type="term" value="P:positive chemotaxis"/>
    <property type="evidence" value="ECO:0007669"/>
    <property type="project" value="TreeGrafter"/>
</dbReference>
<dbReference type="PANTHER" id="PTHR30034">
    <property type="entry name" value="FLAGELLAR MOTOR SWITCH PROTEIN FLIM"/>
    <property type="match status" value="1"/>
</dbReference>
<evidence type="ECO:0000313" key="2">
    <source>
        <dbReference type="EMBL" id="OUR93511.1"/>
    </source>
</evidence>
<dbReference type="EMBL" id="MAAO01000015">
    <property type="protein sequence ID" value="OUR93511.1"/>
    <property type="molecule type" value="Genomic_DNA"/>
</dbReference>
<proteinExistence type="predicted"/>
<gene>
    <name evidence="2" type="ORF">A9Q84_18740</name>
</gene>
<dbReference type="GO" id="GO:0003774">
    <property type="term" value="F:cytoskeletal motor activity"/>
    <property type="evidence" value="ECO:0007669"/>
    <property type="project" value="InterPro"/>
</dbReference>
<keyword evidence="1" id="KW-0145">Chemotaxis</keyword>
<dbReference type="PANTHER" id="PTHR30034:SF6">
    <property type="entry name" value="YOP PROTEINS TRANSLOCATION PROTEIN Q"/>
    <property type="match status" value="1"/>
</dbReference>
<comment type="caution">
    <text evidence="2">The sequence shown here is derived from an EMBL/GenBank/DDBJ whole genome shotgun (WGS) entry which is preliminary data.</text>
</comment>